<dbReference type="RefSeq" id="WP_322134120.1">
    <property type="nucleotide sequence ID" value="NZ_CP085036.1"/>
</dbReference>
<dbReference type="SUPFAM" id="SSF52540">
    <property type="entry name" value="P-loop containing nucleoside triphosphate hydrolases"/>
    <property type="match status" value="1"/>
</dbReference>
<feature type="region of interest" description="Disordered" evidence="1">
    <location>
        <begin position="1"/>
        <end position="20"/>
    </location>
</feature>
<accession>A0ABT6KPN6</accession>
<comment type="caution">
    <text evidence="2">The sequence shown here is derived from an EMBL/GenBank/DDBJ whole genome shotgun (WGS) entry which is preliminary data.</text>
</comment>
<protein>
    <recommendedName>
        <fullName evidence="4">Terminase</fullName>
    </recommendedName>
</protein>
<dbReference type="Gene3D" id="3.40.50.300">
    <property type="entry name" value="P-loop containing nucleotide triphosphate hydrolases"/>
    <property type="match status" value="1"/>
</dbReference>
<name>A0ABT6KPN6_9MICO</name>
<proteinExistence type="predicted"/>
<dbReference type="InterPro" id="IPR027417">
    <property type="entry name" value="P-loop_NTPase"/>
</dbReference>
<evidence type="ECO:0000256" key="1">
    <source>
        <dbReference type="SAM" id="MobiDB-lite"/>
    </source>
</evidence>
<gene>
    <name evidence="2" type="ORF">M2152_002001</name>
</gene>
<evidence type="ECO:0000313" key="3">
    <source>
        <dbReference type="Proteomes" id="UP001160142"/>
    </source>
</evidence>
<sequence>MPATAKYATPRDPSRSTDGGKIAVLSDALGKPLMPWQRQVVDVATERHANGDYVYEIVIVTVPRQSGKTTLLGPLMLHRCLVNSGRRVFYTAQTQKDANSRMEDVMKLIKGSALDEPITKPVRSPGKFGLKLPNDAALQTFAPVASALHGETPPLVVLDEFWEYDELLGDALLEGAIFPSQLQLEGNRQVWLVSTAGTAASVFMRKWVERGRESVTSKGAKHPRMAYFEWSLWEGDDPYDPEALERFHPATGNVINGKLFTAQSLLALPDMTPSKWLRGICNVWTEASDVLISAEDYADLVREPAGVPLRSELTITYEIALENAAGVVMASWRDDNGAPCNRVLHAAPGTSWMLSFIVDIYREWAPAILGADDGGPTRRLTDELRRILGEETVTTLGGRDFGTACESWLTLARDKDLVLDDTETMRRGTANLVLTRISDVVRFSRKESSGPIHGPIAGAVGIFLHDHREEPLEMPFVDF</sequence>
<dbReference type="Proteomes" id="UP001160142">
    <property type="component" value="Unassembled WGS sequence"/>
</dbReference>
<reference evidence="2 3" key="1">
    <citation type="submission" date="2023-04" db="EMBL/GenBank/DDBJ databases">
        <title>Genome Encyclopedia of Bacteria and Archaea VI: Functional Genomics of Type Strains.</title>
        <authorList>
            <person name="Whitman W."/>
        </authorList>
    </citation>
    <scope>NUCLEOTIDE SEQUENCE [LARGE SCALE GENOMIC DNA]</scope>
    <source>
        <strain evidence="2 3">SG_E_30_P1</strain>
    </source>
</reference>
<evidence type="ECO:0000313" key="2">
    <source>
        <dbReference type="EMBL" id="MDH6181819.1"/>
    </source>
</evidence>
<organism evidence="2 3">
    <name type="scientific">Antiquaquibacter oligotrophicus</name>
    <dbReference type="NCBI Taxonomy" id="2880260"/>
    <lineage>
        <taxon>Bacteria</taxon>
        <taxon>Bacillati</taxon>
        <taxon>Actinomycetota</taxon>
        <taxon>Actinomycetes</taxon>
        <taxon>Micrococcales</taxon>
        <taxon>Microbacteriaceae</taxon>
        <taxon>Antiquaquibacter</taxon>
    </lineage>
</organism>
<dbReference type="EMBL" id="JARXVQ010000001">
    <property type="protein sequence ID" value="MDH6181819.1"/>
    <property type="molecule type" value="Genomic_DNA"/>
</dbReference>
<evidence type="ECO:0008006" key="4">
    <source>
        <dbReference type="Google" id="ProtNLM"/>
    </source>
</evidence>
<dbReference type="Pfam" id="PF03237">
    <property type="entry name" value="Terminase_6N"/>
    <property type="match status" value="1"/>
</dbReference>
<keyword evidence="3" id="KW-1185">Reference proteome</keyword>